<dbReference type="VEuPathDB" id="ToxoDB:EBH_0026280"/>
<reference evidence="2" key="1">
    <citation type="submission" date="2013-10" db="EMBL/GenBank/DDBJ databases">
        <title>Genomic analysis of the causative agents of coccidiosis in chickens.</title>
        <authorList>
            <person name="Reid A.J."/>
            <person name="Blake D."/>
            <person name="Billington K."/>
            <person name="Browne H."/>
            <person name="Dunn M."/>
            <person name="Hung S."/>
            <person name="Kawahara F."/>
            <person name="Miranda-Saavedra D."/>
            <person name="Mourier T."/>
            <person name="Nagra H."/>
            <person name="Otto T.D."/>
            <person name="Rawlings N."/>
            <person name="Sanchez A."/>
            <person name="Sanders M."/>
            <person name="Subramaniam C."/>
            <person name="Tay Y."/>
            <person name="Dear P."/>
            <person name="Doerig C."/>
            <person name="Gruber A."/>
            <person name="Parkinson J."/>
            <person name="Shirley M."/>
            <person name="Wan K.L."/>
            <person name="Berriman M."/>
            <person name="Tomley F."/>
            <person name="Pain A."/>
        </authorList>
    </citation>
    <scope>NUCLEOTIDE SEQUENCE [LARGE SCALE GENOMIC DNA]</scope>
    <source>
        <strain evidence="2">Houghton</strain>
    </source>
</reference>
<dbReference type="AlphaFoldDB" id="U6LLN4"/>
<dbReference type="Proteomes" id="UP000030750">
    <property type="component" value="Unassembled WGS sequence"/>
</dbReference>
<dbReference type="EMBL" id="HG711674">
    <property type="protein sequence ID" value="CDJ49449.1"/>
    <property type="molecule type" value="Genomic_DNA"/>
</dbReference>
<dbReference type="OrthoDB" id="346486at2759"/>
<feature type="region of interest" description="Disordered" evidence="1">
    <location>
        <begin position="15"/>
        <end position="41"/>
    </location>
</feature>
<keyword evidence="3" id="KW-1185">Reference proteome</keyword>
<reference evidence="2" key="2">
    <citation type="submission" date="2013-10" db="EMBL/GenBank/DDBJ databases">
        <authorList>
            <person name="Aslett M."/>
        </authorList>
    </citation>
    <scope>NUCLEOTIDE SEQUENCE [LARGE SCALE GENOMIC DNA]</scope>
    <source>
        <strain evidence="2">Houghton</strain>
    </source>
</reference>
<evidence type="ECO:0000313" key="3">
    <source>
        <dbReference type="Proteomes" id="UP000030750"/>
    </source>
</evidence>
<evidence type="ECO:0000256" key="1">
    <source>
        <dbReference type="SAM" id="MobiDB-lite"/>
    </source>
</evidence>
<evidence type="ECO:0000313" key="2">
    <source>
        <dbReference type="EMBL" id="CDJ49449.1"/>
    </source>
</evidence>
<organism evidence="2 3">
    <name type="scientific">Eimeria brunetti</name>
    <dbReference type="NCBI Taxonomy" id="51314"/>
    <lineage>
        <taxon>Eukaryota</taxon>
        <taxon>Sar</taxon>
        <taxon>Alveolata</taxon>
        <taxon>Apicomplexa</taxon>
        <taxon>Conoidasida</taxon>
        <taxon>Coccidia</taxon>
        <taxon>Eucoccidiorida</taxon>
        <taxon>Eimeriorina</taxon>
        <taxon>Eimeriidae</taxon>
        <taxon>Eimeria</taxon>
    </lineage>
</organism>
<name>U6LLN4_9EIME</name>
<sequence length="348" mass="38602">MRVMGDRPYPVSETYVTSYGRRVHPPARQKNEVQQPTQSELASRRLKELTTYMSEICMFRSNAIDAAAVEAAIKERTENKNASAHAEEEKCIQETESSAMYKFHAPDAQEGKLLTPEDSAEKYFQQGLCKDTETLGILEKSLRSKNEPHTASEAPQPALQSFKQRLREAIKQTKGCLAFLILRAVLKELSDARGLVPAESVEQFLWDAFGVQSAHIPIEHLRSALKILTLVDKASVRAADLVEFIWAPTESCRRNILVAFHKAATASRDIVAAGSTVATVRITHPRPMIQLSSIPEFLHPFLCEKDTCGQVALPLVLEALVDLSQGVDDDASFLATVCDIAEKEGFHL</sequence>
<accession>U6LLN4</accession>
<gene>
    <name evidence="2" type="ORF">EBH_0026280</name>
</gene>
<feature type="compositionally biased region" description="Polar residues" evidence="1">
    <location>
        <begin position="32"/>
        <end position="41"/>
    </location>
</feature>
<protein>
    <submittedName>
        <fullName evidence="2">Uncharacterized protein</fullName>
    </submittedName>
</protein>
<proteinExistence type="predicted"/>